<evidence type="ECO:0000256" key="6">
    <source>
        <dbReference type="ARBA" id="ARBA00023136"/>
    </source>
</evidence>
<feature type="transmembrane region" description="Helical" evidence="7">
    <location>
        <begin position="172"/>
        <end position="191"/>
    </location>
</feature>
<evidence type="ECO:0000256" key="1">
    <source>
        <dbReference type="ARBA" id="ARBA00004429"/>
    </source>
</evidence>
<accession>A0A0P1FSI1</accession>
<dbReference type="GO" id="GO:0015297">
    <property type="term" value="F:antiporter activity"/>
    <property type="evidence" value="ECO:0007669"/>
    <property type="project" value="InterPro"/>
</dbReference>
<feature type="transmembrane region" description="Helical" evidence="7">
    <location>
        <begin position="417"/>
        <end position="436"/>
    </location>
</feature>
<dbReference type="InterPro" id="IPR048279">
    <property type="entry name" value="MdtK-like"/>
</dbReference>
<dbReference type="EMBL" id="CYRX01000033">
    <property type="protein sequence ID" value="CUH62229.1"/>
    <property type="molecule type" value="Genomic_DNA"/>
</dbReference>
<organism evidence="8 9">
    <name type="scientific">Thalassobacter stenotrophicus</name>
    <dbReference type="NCBI Taxonomy" id="266809"/>
    <lineage>
        <taxon>Bacteria</taxon>
        <taxon>Pseudomonadati</taxon>
        <taxon>Pseudomonadota</taxon>
        <taxon>Alphaproteobacteria</taxon>
        <taxon>Rhodobacterales</taxon>
        <taxon>Roseobacteraceae</taxon>
        <taxon>Thalassobacter</taxon>
    </lineage>
</organism>
<dbReference type="PIRSF" id="PIRSF006603">
    <property type="entry name" value="DinF"/>
    <property type="match status" value="1"/>
</dbReference>
<gene>
    <name evidence="8" type="primary">mepA_3</name>
    <name evidence="8" type="ORF">THS5294_03543</name>
</gene>
<feature type="transmembrane region" description="Helical" evidence="7">
    <location>
        <begin position="15"/>
        <end position="36"/>
    </location>
</feature>
<keyword evidence="6 7" id="KW-0472">Membrane</keyword>
<evidence type="ECO:0000256" key="2">
    <source>
        <dbReference type="ARBA" id="ARBA00022448"/>
    </source>
</evidence>
<reference evidence="8 9" key="1">
    <citation type="submission" date="2015-09" db="EMBL/GenBank/DDBJ databases">
        <authorList>
            <consortium name="Swine Surveillance"/>
        </authorList>
    </citation>
    <scope>NUCLEOTIDE SEQUENCE [LARGE SCALE GENOMIC DNA]</scope>
    <source>
        <strain evidence="8 9">CECT 5294</strain>
    </source>
</reference>
<dbReference type="GO" id="GO:0042910">
    <property type="term" value="F:xenobiotic transmembrane transporter activity"/>
    <property type="evidence" value="ECO:0007669"/>
    <property type="project" value="InterPro"/>
</dbReference>
<dbReference type="RefSeq" id="WP_058124715.1">
    <property type="nucleotide sequence ID" value="NZ_CYRX01000033.1"/>
</dbReference>
<feature type="transmembrane region" description="Helical" evidence="7">
    <location>
        <begin position="315"/>
        <end position="337"/>
    </location>
</feature>
<dbReference type="NCBIfam" id="TIGR00797">
    <property type="entry name" value="matE"/>
    <property type="match status" value="1"/>
</dbReference>
<dbReference type="InterPro" id="IPR051327">
    <property type="entry name" value="MATE_MepA_subfamily"/>
</dbReference>
<keyword evidence="4 7" id="KW-0812">Transmembrane</keyword>
<evidence type="ECO:0000256" key="4">
    <source>
        <dbReference type="ARBA" id="ARBA00022692"/>
    </source>
</evidence>
<sequence>MSAHNSSAKFLSGNLFAHVSIMSLTASVGLMAVFLVDFIDMIFIAMLGKAELAAAVGYAGAILFFTTSFGIGMAIAAGALVARALGAGDVALAQSRATTALIYGFGFGAVFAATVWAFLAPLAQLVGASGETLDLAVHYLAIIVPSLPFLMLGMMGGAILRAHGDARRAMMATIWGGVVNAVLDPILIFGLDLELTGAALASVAARLTIAYFALRPILRHYGGFTLPPVLSFLADLRPILAIAVPAILTQLATPVGQAWVTRSMAAYGEEAVAGMAIVGRLTPVAFGVIFALSGAIGPIIGQNFGAKDHARVRRAFLDGVLFCGLFVVGMTVLLYLLRPFIAGLFSAQGVTLTLVYLFCGPLALVFFFNGLLFVSNAAFNNLGQPFTSTWLNWGRHTLGTVPLVALGGWLFGAPGVLIGQAVGGLIFGLLAAWMALRVIARGGAPAAPRPPFARQARLMSLLHLRR</sequence>
<evidence type="ECO:0000313" key="8">
    <source>
        <dbReference type="EMBL" id="CUH62229.1"/>
    </source>
</evidence>
<keyword evidence="5 7" id="KW-1133">Transmembrane helix</keyword>
<feature type="transmembrane region" description="Helical" evidence="7">
    <location>
        <begin position="197"/>
        <end position="218"/>
    </location>
</feature>
<evidence type="ECO:0000256" key="3">
    <source>
        <dbReference type="ARBA" id="ARBA00022475"/>
    </source>
</evidence>
<evidence type="ECO:0000313" key="9">
    <source>
        <dbReference type="Proteomes" id="UP000051298"/>
    </source>
</evidence>
<feature type="transmembrane region" description="Helical" evidence="7">
    <location>
        <begin position="239"/>
        <end position="260"/>
    </location>
</feature>
<dbReference type="eggNOG" id="COG0534">
    <property type="taxonomic scope" value="Bacteria"/>
</dbReference>
<keyword evidence="3" id="KW-1003">Cell membrane</keyword>
<keyword evidence="2" id="KW-0813">Transport</keyword>
<dbReference type="PANTHER" id="PTHR43823">
    <property type="entry name" value="SPORULATION PROTEIN YKVU"/>
    <property type="match status" value="1"/>
</dbReference>
<feature type="transmembrane region" description="Helical" evidence="7">
    <location>
        <begin position="349"/>
        <end position="372"/>
    </location>
</feature>
<feature type="transmembrane region" description="Helical" evidence="7">
    <location>
        <begin position="393"/>
        <end position="411"/>
    </location>
</feature>
<feature type="transmembrane region" description="Helical" evidence="7">
    <location>
        <begin position="100"/>
        <end position="119"/>
    </location>
</feature>
<dbReference type="PANTHER" id="PTHR43823:SF3">
    <property type="entry name" value="MULTIDRUG EXPORT PROTEIN MEPA"/>
    <property type="match status" value="1"/>
</dbReference>
<evidence type="ECO:0000256" key="5">
    <source>
        <dbReference type="ARBA" id="ARBA00022989"/>
    </source>
</evidence>
<feature type="transmembrane region" description="Helical" evidence="7">
    <location>
        <begin position="139"/>
        <end position="160"/>
    </location>
</feature>
<dbReference type="Pfam" id="PF01554">
    <property type="entry name" value="MatE"/>
    <property type="match status" value="2"/>
</dbReference>
<dbReference type="Proteomes" id="UP000051298">
    <property type="component" value="Unassembled WGS sequence"/>
</dbReference>
<evidence type="ECO:0000256" key="7">
    <source>
        <dbReference type="SAM" id="Phobius"/>
    </source>
</evidence>
<feature type="transmembrane region" description="Helical" evidence="7">
    <location>
        <begin position="272"/>
        <end position="294"/>
    </location>
</feature>
<dbReference type="AlphaFoldDB" id="A0A0P1FSI1"/>
<proteinExistence type="predicted"/>
<dbReference type="GO" id="GO:0005886">
    <property type="term" value="C:plasma membrane"/>
    <property type="evidence" value="ECO:0007669"/>
    <property type="project" value="UniProtKB-SubCell"/>
</dbReference>
<protein>
    <submittedName>
        <fullName evidence="8">Multidrug export protein MepA</fullName>
    </submittedName>
</protein>
<dbReference type="InterPro" id="IPR002528">
    <property type="entry name" value="MATE_fam"/>
</dbReference>
<comment type="subcellular location">
    <subcellularLocation>
        <location evidence="1">Cell inner membrane</location>
        <topology evidence="1">Multi-pass membrane protein</topology>
    </subcellularLocation>
</comment>
<name>A0A0P1FSI1_9RHOB</name>
<dbReference type="STRING" id="266809.PM03_03080"/>